<dbReference type="InterPro" id="IPR018313">
    <property type="entry name" value="SBP_3_CS"/>
</dbReference>
<evidence type="ECO:0000313" key="8">
    <source>
        <dbReference type="EMBL" id="RUS55630.1"/>
    </source>
</evidence>
<dbReference type="GO" id="GO:0016020">
    <property type="term" value="C:membrane"/>
    <property type="evidence" value="ECO:0007669"/>
    <property type="project" value="InterPro"/>
</dbReference>
<sequence length="271" mass="29590">MKKWLAAFLLVVVTAALAACGGGDDKKDSQTTLEKVKEEKTLVVGTNAGYYPFEMFDKNGKMIGYDMDVAQAIADKMGAKLEVKQLGFETLIPSLNAGKVDLVLAGMTITDERKKTVEFADSYYTTGQAVMVGKDSTAKEIKDIDKKGNKVAVQIGTTGAIVAAKEIKNATVQEFEDFPTAAMAAQQGKVAAVVYDEPAIQIYELQNKGKVVKLDGLLAADDLGIAVKKGDTETVDFINEYLKEFKGSKEEKELQKKWFNNADWMNNVDEE</sequence>
<feature type="chain" id="PRO_5019302015" evidence="5">
    <location>
        <begin position="19"/>
        <end position="271"/>
    </location>
</feature>
<reference evidence="8 9" key="1">
    <citation type="submission" date="2014-11" db="EMBL/GenBank/DDBJ databases">
        <title>Genome sequence and analysis of novel Kurthia sp.</title>
        <authorList>
            <person name="Lawson J.N."/>
            <person name="Gonzalez J.E."/>
            <person name="Rinauldi L."/>
            <person name="Xuan Z."/>
            <person name="Firman A."/>
            <person name="Shaddox L."/>
            <person name="Trudeau A."/>
            <person name="Shah S."/>
            <person name="Reiman D."/>
        </authorList>
    </citation>
    <scope>NUCLEOTIDE SEQUENCE [LARGE SCALE GENOMIC DNA]</scope>
    <source>
        <strain evidence="8 9">3B1D</strain>
    </source>
</reference>
<dbReference type="SMART" id="SM00079">
    <property type="entry name" value="PBPe"/>
    <property type="match status" value="1"/>
</dbReference>
<dbReference type="GO" id="GO:0030313">
    <property type="term" value="C:cell envelope"/>
    <property type="evidence" value="ECO:0007669"/>
    <property type="project" value="UniProtKB-SubCell"/>
</dbReference>
<feature type="domain" description="Solute-binding protein family 3/N-terminal" evidence="6">
    <location>
        <begin position="41"/>
        <end position="262"/>
    </location>
</feature>
<gene>
    <name evidence="8" type="ORF">QI30_11980</name>
</gene>
<feature type="signal peptide" evidence="5">
    <location>
        <begin position="1"/>
        <end position="18"/>
    </location>
</feature>
<dbReference type="PANTHER" id="PTHR35936">
    <property type="entry name" value="MEMBRANE-BOUND LYTIC MUREIN TRANSGLYCOSYLASE F"/>
    <property type="match status" value="1"/>
</dbReference>
<dbReference type="OrthoDB" id="9811552at2"/>
<dbReference type="PROSITE" id="PS01039">
    <property type="entry name" value="SBP_BACTERIAL_3"/>
    <property type="match status" value="1"/>
</dbReference>
<evidence type="ECO:0000256" key="5">
    <source>
        <dbReference type="SAM" id="SignalP"/>
    </source>
</evidence>
<name>A0A433RTZ3_9BACL</name>
<dbReference type="Pfam" id="PF00497">
    <property type="entry name" value="SBP_bac_3"/>
    <property type="match status" value="1"/>
</dbReference>
<dbReference type="Gene3D" id="3.40.190.10">
    <property type="entry name" value="Periplasmic binding protein-like II"/>
    <property type="match status" value="2"/>
</dbReference>
<evidence type="ECO:0000256" key="1">
    <source>
        <dbReference type="ARBA" id="ARBA00004196"/>
    </source>
</evidence>
<feature type="domain" description="Ionotropic glutamate receptor C-terminal" evidence="7">
    <location>
        <begin position="41"/>
        <end position="261"/>
    </location>
</feature>
<dbReference type="AlphaFoldDB" id="A0A433RTZ3"/>
<organism evidence="8 9">
    <name type="scientific">Candidatus Kurthia intestinigallinarum</name>
    <dbReference type="NCBI Taxonomy" id="1562256"/>
    <lineage>
        <taxon>Bacteria</taxon>
        <taxon>Bacillati</taxon>
        <taxon>Bacillota</taxon>
        <taxon>Bacilli</taxon>
        <taxon>Bacillales</taxon>
        <taxon>Caryophanaceae</taxon>
        <taxon>Kurthia</taxon>
    </lineage>
</organism>
<evidence type="ECO:0000256" key="2">
    <source>
        <dbReference type="ARBA" id="ARBA00010333"/>
    </source>
</evidence>
<evidence type="ECO:0000259" key="6">
    <source>
        <dbReference type="SMART" id="SM00062"/>
    </source>
</evidence>
<dbReference type="CDD" id="cd13624">
    <property type="entry name" value="PBP2_Arg_Lys_His"/>
    <property type="match status" value="1"/>
</dbReference>
<evidence type="ECO:0000256" key="3">
    <source>
        <dbReference type="ARBA" id="ARBA00022729"/>
    </source>
</evidence>
<dbReference type="RefSeq" id="WP_020189122.1">
    <property type="nucleotide sequence ID" value="NZ_JTFC01000031.1"/>
</dbReference>
<dbReference type="GO" id="GO:0015276">
    <property type="term" value="F:ligand-gated monoatomic ion channel activity"/>
    <property type="evidence" value="ECO:0007669"/>
    <property type="project" value="InterPro"/>
</dbReference>
<dbReference type="InterPro" id="IPR001638">
    <property type="entry name" value="Solute-binding_3/MltF_N"/>
</dbReference>
<dbReference type="SMART" id="SM00062">
    <property type="entry name" value="PBPb"/>
    <property type="match status" value="1"/>
</dbReference>
<protein>
    <submittedName>
        <fullName evidence="8">Amino acid ABC transporter substrate-binding protein</fullName>
    </submittedName>
</protein>
<dbReference type="PANTHER" id="PTHR35936:SF17">
    <property type="entry name" value="ARGININE-BINDING EXTRACELLULAR PROTEIN ARTP"/>
    <property type="match status" value="1"/>
</dbReference>
<comment type="subcellular location">
    <subcellularLocation>
        <location evidence="1">Cell envelope</location>
    </subcellularLocation>
</comment>
<dbReference type="EMBL" id="JTFC01000031">
    <property type="protein sequence ID" value="RUS55630.1"/>
    <property type="molecule type" value="Genomic_DNA"/>
</dbReference>
<keyword evidence="3 5" id="KW-0732">Signal</keyword>
<evidence type="ECO:0000313" key="9">
    <source>
        <dbReference type="Proteomes" id="UP000288623"/>
    </source>
</evidence>
<keyword evidence="9" id="KW-1185">Reference proteome</keyword>
<evidence type="ECO:0000259" key="7">
    <source>
        <dbReference type="SMART" id="SM00079"/>
    </source>
</evidence>
<proteinExistence type="inferred from homology"/>
<dbReference type="Proteomes" id="UP000288623">
    <property type="component" value="Unassembled WGS sequence"/>
</dbReference>
<comment type="similarity">
    <text evidence="2 4">Belongs to the bacterial solute-binding protein 3 family.</text>
</comment>
<dbReference type="InterPro" id="IPR001320">
    <property type="entry name" value="Iontro_rcpt_C"/>
</dbReference>
<dbReference type="SUPFAM" id="SSF53850">
    <property type="entry name" value="Periplasmic binding protein-like II"/>
    <property type="match status" value="1"/>
</dbReference>
<accession>A0A433RTZ3</accession>
<evidence type="ECO:0000256" key="4">
    <source>
        <dbReference type="RuleBase" id="RU003744"/>
    </source>
</evidence>
<dbReference type="PROSITE" id="PS51257">
    <property type="entry name" value="PROKAR_LIPOPROTEIN"/>
    <property type="match status" value="1"/>
</dbReference>
<comment type="caution">
    <text evidence="8">The sequence shown here is derived from an EMBL/GenBank/DDBJ whole genome shotgun (WGS) entry which is preliminary data.</text>
</comment>